<feature type="chain" id="PRO_5032714300" evidence="2">
    <location>
        <begin position="22"/>
        <end position="298"/>
    </location>
</feature>
<feature type="compositionally biased region" description="Acidic residues" evidence="1">
    <location>
        <begin position="262"/>
        <end position="278"/>
    </location>
</feature>
<proteinExistence type="predicted"/>
<keyword evidence="2" id="KW-0732">Signal</keyword>
<feature type="compositionally biased region" description="Polar residues" evidence="1">
    <location>
        <begin position="100"/>
        <end position="116"/>
    </location>
</feature>
<evidence type="ECO:0000256" key="1">
    <source>
        <dbReference type="SAM" id="MobiDB-lite"/>
    </source>
</evidence>
<feature type="non-terminal residue" evidence="3">
    <location>
        <position position="1"/>
    </location>
</feature>
<feature type="region of interest" description="Disordered" evidence="1">
    <location>
        <begin position="100"/>
        <end position="142"/>
    </location>
</feature>
<organism evidence="3">
    <name type="scientific">Brassica napus</name>
    <name type="common">Rape</name>
    <dbReference type="NCBI Taxonomy" id="3708"/>
    <lineage>
        <taxon>Eukaryota</taxon>
        <taxon>Viridiplantae</taxon>
        <taxon>Streptophyta</taxon>
        <taxon>Embryophyta</taxon>
        <taxon>Tracheophyta</taxon>
        <taxon>Spermatophyta</taxon>
        <taxon>Magnoliopsida</taxon>
        <taxon>eudicotyledons</taxon>
        <taxon>Gunneridae</taxon>
        <taxon>Pentapetalae</taxon>
        <taxon>rosids</taxon>
        <taxon>malvids</taxon>
        <taxon>Brassicales</taxon>
        <taxon>Brassicaceae</taxon>
        <taxon>Brassiceae</taxon>
        <taxon>Brassica</taxon>
    </lineage>
</organism>
<dbReference type="EMBL" id="HG994371">
    <property type="protein sequence ID" value="CAF1943153.1"/>
    <property type="molecule type" value="Genomic_DNA"/>
</dbReference>
<gene>
    <name evidence="3" type="ORF">DARMORV10_C07P00080.1</name>
</gene>
<evidence type="ECO:0000256" key="2">
    <source>
        <dbReference type="SAM" id="SignalP"/>
    </source>
</evidence>
<feature type="compositionally biased region" description="Basic and acidic residues" evidence="1">
    <location>
        <begin position="236"/>
        <end position="247"/>
    </location>
</feature>
<reference evidence="3" key="1">
    <citation type="submission" date="2021-01" db="EMBL/GenBank/DDBJ databases">
        <authorList>
            <consortium name="Genoscope - CEA"/>
            <person name="William W."/>
        </authorList>
    </citation>
    <scope>NUCLEOTIDE SEQUENCE</scope>
</reference>
<evidence type="ECO:0000313" key="3">
    <source>
        <dbReference type="EMBL" id="CAF1943153.1"/>
    </source>
</evidence>
<feature type="compositionally biased region" description="Basic and acidic residues" evidence="1">
    <location>
        <begin position="206"/>
        <end position="228"/>
    </location>
</feature>
<feature type="non-terminal residue" evidence="3">
    <location>
        <position position="298"/>
    </location>
</feature>
<feature type="signal peptide" evidence="2">
    <location>
        <begin position="1"/>
        <end position="21"/>
    </location>
</feature>
<name>A0A816LIB6_BRANA</name>
<accession>A0A816LIB6</accession>
<dbReference type="Proteomes" id="UP001295469">
    <property type="component" value="Chromosome C07"/>
</dbReference>
<sequence>VSKRAILLAITVLVRVFSAAGLQTAVMASEESESSVMPVLDPSNVQGKHSSYVKAVTNEVEFIYPWLPDKCTICSKWGHTHRACKSKVKILTRQNTSAKESVVPVQSANMENSQASTKENTEKEETEEFTTRNVTKGKTDRDMEAEVISESPAAETSAPVQTRVVEENTEGVWKDVSPSKHGRLGVKLGVQHTNVISPSRFAVLQEEGKNDVREGQDETGEKKEKEENEKEEGEITEEKKDKEGNEKDDGEMLEALTNTLEEVSEEISGEVSGDETGTDELLNQNIGKAGKSERVECP</sequence>
<protein>
    <submittedName>
        <fullName evidence="3">(rape) hypothetical protein</fullName>
    </submittedName>
</protein>
<dbReference type="AlphaFoldDB" id="A0A816LIB6"/>
<feature type="region of interest" description="Disordered" evidence="1">
    <location>
        <begin position="199"/>
        <end position="298"/>
    </location>
</feature>